<name>A0ABN7XDB6_GIGMA</name>
<keyword evidence="2" id="KW-1185">Reference proteome</keyword>
<protein>
    <submittedName>
        <fullName evidence="1">7574_t:CDS:1</fullName>
    </submittedName>
</protein>
<proteinExistence type="predicted"/>
<feature type="non-terminal residue" evidence="1">
    <location>
        <position position="42"/>
    </location>
</feature>
<evidence type="ECO:0000313" key="1">
    <source>
        <dbReference type="EMBL" id="CAG8853010.1"/>
    </source>
</evidence>
<organism evidence="1 2">
    <name type="scientific">Gigaspora margarita</name>
    <dbReference type="NCBI Taxonomy" id="4874"/>
    <lineage>
        <taxon>Eukaryota</taxon>
        <taxon>Fungi</taxon>
        <taxon>Fungi incertae sedis</taxon>
        <taxon>Mucoromycota</taxon>
        <taxon>Glomeromycotina</taxon>
        <taxon>Glomeromycetes</taxon>
        <taxon>Diversisporales</taxon>
        <taxon>Gigasporaceae</taxon>
        <taxon>Gigaspora</taxon>
    </lineage>
</organism>
<reference evidence="1 2" key="1">
    <citation type="submission" date="2021-06" db="EMBL/GenBank/DDBJ databases">
        <authorList>
            <person name="Kallberg Y."/>
            <person name="Tangrot J."/>
            <person name="Rosling A."/>
        </authorList>
    </citation>
    <scope>NUCLEOTIDE SEQUENCE [LARGE SCALE GENOMIC DNA]</scope>
    <source>
        <strain evidence="1 2">120-4 pot B 10/14</strain>
    </source>
</reference>
<dbReference type="EMBL" id="CAJVQB010118802">
    <property type="protein sequence ID" value="CAG8853010.1"/>
    <property type="molecule type" value="Genomic_DNA"/>
</dbReference>
<accession>A0ABN7XDB6</accession>
<gene>
    <name evidence="1" type="ORF">GMARGA_LOCUS41831</name>
</gene>
<evidence type="ECO:0000313" key="2">
    <source>
        <dbReference type="Proteomes" id="UP000789901"/>
    </source>
</evidence>
<feature type="non-terminal residue" evidence="1">
    <location>
        <position position="1"/>
    </location>
</feature>
<comment type="caution">
    <text evidence="1">The sequence shown here is derived from an EMBL/GenBank/DDBJ whole genome shotgun (WGS) entry which is preliminary data.</text>
</comment>
<dbReference type="Proteomes" id="UP000789901">
    <property type="component" value="Unassembled WGS sequence"/>
</dbReference>
<sequence length="42" mass="5165">IIQWNYYRRLEDVTTSNKTLSVKENTKENVKEEFRKDSIFIK</sequence>